<dbReference type="Proteomes" id="UP000320839">
    <property type="component" value="Chromosome"/>
</dbReference>
<proteinExistence type="predicted"/>
<dbReference type="GO" id="GO:0006313">
    <property type="term" value="P:DNA transposition"/>
    <property type="evidence" value="ECO:0007669"/>
    <property type="project" value="InterPro"/>
</dbReference>
<dbReference type="RefSeq" id="WP_197994908.1">
    <property type="nucleotide sequence ID" value="NZ_CP036317.1"/>
</dbReference>
<accession>A0A518FHK2</accession>
<evidence type="ECO:0000313" key="2">
    <source>
        <dbReference type="EMBL" id="QDV15821.1"/>
    </source>
</evidence>
<dbReference type="AlphaFoldDB" id="A0A518FHK2"/>
<dbReference type="InterPro" id="IPR002686">
    <property type="entry name" value="Transposase_17"/>
</dbReference>
<evidence type="ECO:0000313" key="3">
    <source>
        <dbReference type="Proteomes" id="UP000320839"/>
    </source>
</evidence>
<dbReference type="PANTHER" id="PTHR36966">
    <property type="entry name" value="REP-ASSOCIATED TYROSINE TRANSPOSASE"/>
    <property type="match status" value="1"/>
</dbReference>
<dbReference type="SUPFAM" id="SSF143422">
    <property type="entry name" value="Transposase IS200-like"/>
    <property type="match status" value="1"/>
</dbReference>
<dbReference type="PROSITE" id="PS51257">
    <property type="entry name" value="PROKAR_LIPOPROTEIN"/>
    <property type="match status" value="1"/>
</dbReference>
<protein>
    <submittedName>
        <fullName evidence="2">Transposase IS200 like protein</fullName>
    </submittedName>
</protein>
<dbReference type="Gene3D" id="3.30.70.1290">
    <property type="entry name" value="Transposase IS200-like"/>
    <property type="match status" value="1"/>
</dbReference>
<dbReference type="EMBL" id="CP036317">
    <property type="protein sequence ID" value="QDV15821.1"/>
    <property type="molecule type" value="Genomic_DNA"/>
</dbReference>
<dbReference type="PANTHER" id="PTHR36966:SF1">
    <property type="entry name" value="REP-ASSOCIATED TYROSINE TRANSPOSASE"/>
    <property type="match status" value="1"/>
</dbReference>
<dbReference type="GO" id="GO:0004803">
    <property type="term" value="F:transposase activity"/>
    <property type="evidence" value="ECO:0007669"/>
    <property type="project" value="InterPro"/>
</dbReference>
<name>A0A518FHK2_9PLAN</name>
<dbReference type="GO" id="GO:0043565">
    <property type="term" value="F:sequence-specific DNA binding"/>
    <property type="evidence" value="ECO:0007669"/>
    <property type="project" value="TreeGrafter"/>
</dbReference>
<dbReference type="InterPro" id="IPR036515">
    <property type="entry name" value="Transposase_17_sf"/>
</dbReference>
<feature type="domain" description="Transposase IS200-like" evidence="1">
    <location>
        <begin position="17"/>
        <end position="154"/>
    </location>
</feature>
<evidence type="ECO:0000259" key="1">
    <source>
        <dbReference type="SMART" id="SM01321"/>
    </source>
</evidence>
<organism evidence="2 3">
    <name type="scientific">Gimesia panareensis</name>
    <dbReference type="NCBI Taxonomy" id="2527978"/>
    <lineage>
        <taxon>Bacteria</taxon>
        <taxon>Pseudomonadati</taxon>
        <taxon>Planctomycetota</taxon>
        <taxon>Planctomycetia</taxon>
        <taxon>Planctomycetales</taxon>
        <taxon>Planctomycetaceae</taxon>
        <taxon>Gimesia</taxon>
    </lineage>
</organism>
<dbReference type="Pfam" id="PF01797">
    <property type="entry name" value="Y1_Tnp"/>
    <property type="match status" value="1"/>
</dbReference>
<dbReference type="SMART" id="SM01321">
    <property type="entry name" value="Y1_Tnp"/>
    <property type="match status" value="1"/>
</dbReference>
<reference evidence="2 3" key="1">
    <citation type="submission" date="2019-02" db="EMBL/GenBank/DDBJ databases">
        <title>Deep-cultivation of Planctomycetes and their phenomic and genomic characterization uncovers novel biology.</title>
        <authorList>
            <person name="Wiegand S."/>
            <person name="Jogler M."/>
            <person name="Boedeker C."/>
            <person name="Pinto D."/>
            <person name="Vollmers J."/>
            <person name="Rivas-Marin E."/>
            <person name="Kohn T."/>
            <person name="Peeters S.H."/>
            <person name="Heuer A."/>
            <person name="Rast P."/>
            <person name="Oberbeckmann S."/>
            <person name="Bunk B."/>
            <person name="Jeske O."/>
            <person name="Meyerdierks A."/>
            <person name="Storesund J.E."/>
            <person name="Kallscheuer N."/>
            <person name="Luecker S."/>
            <person name="Lage O.M."/>
            <person name="Pohl T."/>
            <person name="Merkel B.J."/>
            <person name="Hornburger P."/>
            <person name="Mueller R.-W."/>
            <person name="Bruemmer F."/>
            <person name="Labrenz M."/>
            <person name="Spormann A.M."/>
            <person name="Op den Camp H."/>
            <person name="Overmann J."/>
            <person name="Amann R."/>
            <person name="Jetten M.S.M."/>
            <person name="Mascher T."/>
            <person name="Medema M.H."/>
            <person name="Devos D.P."/>
            <person name="Kaster A.-K."/>
            <person name="Ovreas L."/>
            <person name="Rohde M."/>
            <person name="Galperin M.Y."/>
            <person name="Jogler C."/>
        </authorList>
    </citation>
    <scope>NUCLEOTIDE SEQUENCE [LARGE SCALE GENOMIC DNA]</scope>
    <source>
        <strain evidence="2 3">Pan153</strain>
    </source>
</reference>
<sequence length="165" mass="19911">MNMPRRKVIRLGGYDYSQSGLYFLTSCTQHSLCLFGTIQDGKMFPNQAGEMVQRWWMKLNEKYPQIILHEMIVMPNHVHGIIQIDHQVETEESSPSVATFMQWFKTMTTNEYLQGVRQQDWQAFPKRLWQRSYYEHIIRDEEAYHEITEYIKTNLQNWGKDKYFM</sequence>
<dbReference type="InterPro" id="IPR052715">
    <property type="entry name" value="RAYT_transposase"/>
</dbReference>
<gene>
    <name evidence="2" type="ORF">Pan153_04400</name>
</gene>